<dbReference type="PANTHER" id="PTHR42878:SF7">
    <property type="entry name" value="SENSOR HISTIDINE KINASE GLRK"/>
    <property type="match status" value="1"/>
</dbReference>
<evidence type="ECO:0000259" key="14">
    <source>
        <dbReference type="PROSITE" id="PS50109"/>
    </source>
</evidence>
<dbReference type="InterPro" id="IPR036097">
    <property type="entry name" value="HisK_dim/P_sf"/>
</dbReference>
<evidence type="ECO:0000256" key="13">
    <source>
        <dbReference type="SAM" id="Coils"/>
    </source>
</evidence>
<dbReference type="EMBL" id="FONY01000027">
    <property type="protein sequence ID" value="SFF34163.1"/>
    <property type="molecule type" value="Genomic_DNA"/>
</dbReference>
<evidence type="ECO:0000256" key="3">
    <source>
        <dbReference type="ARBA" id="ARBA00012438"/>
    </source>
</evidence>
<dbReference type="GO" id="GO:0000155">
    <property type="term" value="F:phosphorelay sensor kinase activity"/>
    <property type="evidence" value="ECO:0007669"/>
    <property type="project" value="InterPro"/>
</dbReference>
<dbReference type="InterPro" id="IPR005467">
    <property type="entry name" value="His_kinase_dom"/>
</dbReference>
<dbReference type="RefSeq" id="WP_091547962.1">
    <property type="nucleotide sequence ID" value="NZ_FONY01000027.1"/>
</dbReference>
<evidence type="ECO:0000256" key="6">
    <source>
        <dbReference type="ARBA" id="ARBA00022692"/>
    </source>
</evidence>
<dbReference type="EC" id="2.7.13.3" evidence="3"/>
<dbReference type="Proteomes" id="UP000199513">
    <property type="component" value="Unassembled WGS sequence"/>
</dbReference>
<accession>A0A1I2HXH8</accession>
<keyword evidence="9" id="KW-0067">ATP-binding</keyword>
<dbReference type="CDD" id="cd00130">
    <property type="entry name" value="PAS"/>
    <property type="match status" value="1"/>
</dbReference>
<keyword evidence="18" id="KW-1185">Reference proteome</keyword>
<dbReference type="CDD" id="cd00082">
    <property type="entry name" value="HisKA"/>
    <property type="match status" value="1"/>
</dbReference>
<dbReference type="AlphaFoldDB" id="A0A1I2HXH8"/>
<dbReference type="Gene3D" id="3.30.450.20">
    <property type="entry name" value="PAS domain"/>
    <property type="match status" value="1"/>
</dbReference>
<evidence type="ECO:0000256" key="7">
    <source>
        <dbReference type="ARBA" id="ARBA00022741"/>
    </source>
</evidence>
<dbReference type="PRINTS" id="PR00344">
    <property type="entry name" value="BCTRLSENSOR"/>
</dbReference>
<dbReference type="CDD" id="cd00075">
    <property type="entry name" value="HATPase"/>
    <property type="match status" value="1"/>
</dbReference>
<evidence type="ECO:0000256" key="1">
    <source>
        <dbReference type="ARBA" id="ARBA00000085"/>
    </source>
</evidence>
<dbReference type="Pfam" id="PF02518">
    <property type="entry name" value="HATPase_c"/>
    <property type="match status" value="1"/>
</dbReference>
<protein>
    <recommendedName>
        <fullName evidence="3">histidine kinase</fullName>
        <ecNumber evidence="3">2.7.13.3</ecNumber>
    </recommendedName>
</protein>
<dbReference type="GO" id="GO:0000156">
    <property type="term" value="F:phosphorelay response regulator activity"/>
    <property type="evidence" value="ECO:0007669"/>
    <property type="project" value="TreeGrafter"/>
</dbReference>
<feature type="domain" description="PAS" evidence="15">
    <location>
        <begin position="20"/>
        <end position="100"/>
    </location>
</feature>
<comment type="catalytic activity">
    <reaction evidence="1">
        <text>ATP + protein L-histidine = ADP + protein N-phospho-L-histidine.</text>
        <dbReference type="EC" id="2.7.13.3"/>
    </reaction>
</comment>
<dbReference type="InterPro" id="IPR004358">
    <property type="entry name" value="Sig_transdc_His_kin-like_C"/>
</dbReference>
<feature type="domain" description="PAC" evidence="16">
    <location>
        <begin position="102"/>
        <end position="155"/>
    </location>
</feature>
<dbReference type="InterPro" id="IPR050351">
    <property type="entry name" value="BphY/WalK/GraS-like"/>
</dbReference>
<evidence type="ECO:0000256" key="2">
    <source>
        <dbReference type="ARBA" id="ARBA00004141"/>
    </source>
</evidence>
<dbReference type="Gene3D" id="3.30.565.10">
    <property type="entry name" value="Histidine kinase-like ATPase, C-terminal domain"/>
    <property type="match status" value="1"/>
</dbReference>
<dbReference type="GO" id="GO:0007234">
    <property type="term" value="P:osmosensory signaling via phosphorelay pathway"/>
    <property type="evidence" value="ECO:0007669"/>
    <property type="project" value="TreeGrafter"/>
</dbReference>
<sequence length="490" mass="56975">MGNNYQNNSTIYNLIENGKEADFIQKLLVTIPHLVYVYDVSQSKYVYVNHHIKKLFGYEVEQILGNSAQKVVEQTLQVHPQDIEMLYDTWEKVRNLSQDEVVVGEYRVKNADEQWIWVRDNIRVFAKNEQGEVTKVIGYVENITPQKDAEKDIQKLLRHYAHHIKKLKEQNQILAEHEHKLMSANEELISQQEDLKMALSELSVKHKELDAVNEELLSQQENLKIAFDALTTKNQELDKANEVLMAQKEEMTKLVKELSDRNFELDQFVYKISHDIRSPFTSILGLVNLMKVETDPQRLHESVKHIEKSVLRLDSFVKSMLNFARISREEFNPEEIFFYILIDECLNDFKYLENFDKIAVDINIEDQESKFYSDSLRVNSIFRNIISNAIKYRKPYIEQSFLSIDIQVTPEYANITFTDNGIGIKEEYLNKVFGMFVRATERSDGSGLGLYIVKQSVERMNGTIQIQSKYGEGTIINIILPNLINQVAGG</sequence>
<evidence type="ECO:0000259" key="15">
    <source>
        <dbReference type="PROSITE" id="PS50112"/>
    </source>
</evidence>
<evidence type="ECO:0000313" key="17">
    <source>
        <dbReference type="EMBL" id="SFF34163.1"/>
    </source>
</evidence>
<comment type="subcellular location">
    <subcellularLocation>
        <location evidence="2">Membrane</location>
        <topology evidence="2">Multi-pass membrane protein</topology>
    </subcellularLocation>
</comment>
<dbReference type="InterPro" id="IPR036890">
    <property type="entry name" value="HATPase_C_sf"/>
</dbReference>
<feature type="domain" description="Histidine kinase" evidence="14">
    <location>
        <begin position="271"/>
        <end position="484"/>
    </location>
</feature>
<dbReference type="PROSITE" id="PS50109">
    <property type="entry name" value="HIS_KIN"/>
    <property type="match status" value="1"/>
</dbReference>
<keyword evidence="11" id="KW-0902">Two-component regulatory system</keyword>
<evidence type="ECO:0000256" key="9">
    <source>
        <dbReference type="ARBA" id="ARBA00022840"/>
    </source>
</evidence>
<dbReference type="PANTHER" id="PTHR42878">
    <property type="entry name" value="TWO-COMPONENT HISTIDINE KINASE"/>
    <property type="match status" value="1"/>
</dbReference>
<evidence type="ECO:0000313" key="18">
    <source>
        <dbReference type="Proteomes" id="UP000199513"/>
    </source>
</evidence>
<dbReference type="GO" id="GO:0030295">
    <property type="term" value="F:protein kinase activator activity"/>
    <property type="evidence" value="ECO:0007669"/>
    <property type="project" value="TreeGrafter"/>
</dbReference>
<dbReference type="SUPFAM" id="SSF55874">
    <property type="entry name" value="ATPase domain of HSP90 chaperone/DNA topoisomerase II/histidine kinase"/>
    <property type="match status" value="1"/>
</dbReference>
<evidence type="ECO:0000256" key="5">
    <source>
        <dbReference type="ARBA" id="ARBA00022679"/>
    </source>
</evidence>
<name>A0A1I2HXH8_9BACT</name>
<dbReference type="SUPFAM" id="SSF55785">
    <property type="entry name" value="PYP-like sensor domain (PAS domain)"/>
    <property type="match status" value="1"/>
</dbReference>
<dbReference type="SMART" id="SM00387">
    <property type="entry name" value="HATPase_c"/>
    <property type="match status" value="1"/>
</dbReference>
<dbReference type="InterPro" id="IPR003594">
    <property type="entry name" value="HATPase_dom"/>
</dbReference>
<keyword evidence="13" id="KW-0175">Coiled coil</keyword>
<evidence type="ECO:0000256" key="12">
    <source>
        <dbReference type="ARBA" id="ARBA00023136"/>
    </source>
</evidence>
<evidence type="ECO:0000256" key="4">
    <source>
        <dbReference type="ARBA" id="ARBA00022553"/>
    </source>
</evidence>
<reference evidence="17 18" key="1">
    <citation type="submission" date="2016-10" db="EMBL/GenBank/DDBJ databases">
        <authorList>
            <person name="de Groot N.N."/>
        </authorList>
    </citation>
    <scope>NUCLEOTIDE SEQUENCE [LARGE SCALE GENOMIC DNA]</scope>
    <source>
        <strain>GEY</strain>
        <strain evidence="18">DSM 9560</strain>
    </source>
</reference>
<evidence type="ECO:0000256" key="8">
    <source>
        <dbReference type="ARBA" id="ARBA00022777"/>
    </source>
</evidence>
<organism evidence="17 18">
    <name type="scientific">Thermoflexibacter ruber</name>
    <dbReference type="NCBI Taxonomy" id="1003"/>
    <lineage>
        <taxon>Bacteria</taxon>
        <taxon>Pseudomonadati</taxon>
        <taxon>Bacteroidota</taxon>
        <taxon>Cytophagia</taxon>
        <taxon>Cytophagales</taxon>
        <taxon>Thermoflexibacteraceae</taxon>
        <taxon>Thermoflexibacter</taxon>
    </lineage>
</organism>
<keyword evidence="12" id="KW-0472">Membrane</keyword>
<dbReference type="NCBIfam" id="TIGR00229">
    <property type="entry name" value="sensory_box"/>
    <property type="match status" value="1"/>
</dbReference>
<dbReference type="GO" id="GO:0005524">
    <property type="term" value="F:ATP binding"/>
    <property type="evidence" value="ECO:0007669"/>
    <property type="project" value="UniProtKB-KW"/>
</dbReference>
<dbReference type="SMART" id="SM00086">
    <property type="entry name" value="PAC"/>
    <property type="match status" value="1"/>
</dbReference>
<evidence type="ECO:0000256" key="10">
    <source>
        <dbReference type="ARBA" id="ARBA00022989"/>
    </source>
</evidence>
<dbReference type="OrthoDB" id="9766459at2"/>
<dbReference type="STRING" id="1003.SAMN04488541_102710"/>
<keyword evidence="10" id="KW-1133">Transmembrane helix</keyword>
<dbReference type="SMART" id="SM00388">
    <property type="entry name" value="HisKA"/>
    <property type="match status" value="1"/>
</dbReference>
<keyword evidence="5" id="KW-0808">Transferase</keyword>
<dbReference type="InterPro" id="IPR013655">
    <property type="entry name" value="PAS_fold_3"/>
</dbReference>
<dbReference type="GO" id="GO:0016020">
    <property type="term" value="C:membrane"/>
    <property type="evidence" value="ECO:0007669"/>
    <property type="project" value="UniProtKB-SubCell"/>
</dbReference>
<dbReference type="PROSITE" id="PS50112">
    <property type="entry name" value="PAS"/>
    <property type="match status" value="1"/>
</dbReference>
<dbReference type="Pfam" id="PF00512">
    <property type="entry name" value="HisKA"/>
    <property type="match status" value="1"/>
</dbReference>
<dbReference type="InterPro" id="IPR035965">
    <property type="entry name" value="PAS-like_dom_sf"/>
</dbReference>
<dbReference type="InterPro" id="IPR000014">
    <property type="entry name" value="PAS"/>
</dbReference>
<keyword evidence="6" id="KW-0812">Transmembrane</keyword>
<dbReference type="PROSITE" id="PS50113">
    <property type="entry name" value="PAC"/>
    <property type="match status" value="1"/>
</dbReference>
<dbReference type="Pfam" id="PF08447">
    <property type="entry name" value="PAS_3"/>
    <property type="match status" value="1"/>
</dbReference>
<feature type="coiled-coil region" evidence="13">
    <location>
        <begin position="167"/>
        <end position="261"/>
    </location>
</feature>
<dbReference type="InterPro" id="IPR003661">
    <property type="entry name" value="HisK_dim/P_dom"/>
</dbReference>
<evidence type="ECO:0000256" key="11">
    <source>
        <dbReference type="ARBA" id="ARBA00023012"/>
    </source>
</evidence>
<dbReference type="InterPro" id="IPR001610">
    <property type="entry name" value="PAC"/>
</dbReference>
<dbReference type="Gene3D" id="1.10.287.130">
    <property type="match status" value="1"/>
</dbReference>
<keyword evidence="8" id="KW-0418">Kinase</keyword>
<keyword evidence="7" id="KW-0547">Nucleotide-binding</keyword>
<dbReference type="InterPro" id="IPR000700">
    <property type="entry name" value="PAS-assoc_C"/>
</dbReference>
<gene>
    <name evidence="17" type="ORF">SAMN04488541_102710</name>
</gene>
<dbReference type="SUPFAM" id="SSF47384">
    <property type="entry name" value="Homodimeric domain of signal transducing histidine kinase"/>
    <property type="match status" value="1"/>
</dbReference>
<proteinExistence type="predicted"/>
<keyword evidence="4" id="KW-0597">Phosphoprotein</keyword>
<evidence type="ECO:0000259" key="16">
    <source>
        <dbReference type="PROSITE" id="PS50113"/>
    </source>
</evidence>